<reference evidence="1 2" key="1">
    <citation type="submission" date="2018-07" db="EMBL/GenBank/DDBJ databases">
        <title>Genomic Encyclopedia of Type Strains, Phase III (KMG-III): the genomes of soil and plant-associated and newly described type strains.</title>
        <authorList>
            <person name="Whitman W."/>
        </authorList>
    </citation>
    <scope>NUCLEOTIDE SEQUENCE [LARGE SCALE GENOMIC DNA]</scope>
    <source>
        <strain evidence="1 2">CECT 7731</strain>
    </source>
</reference>
<accession>A0A368ZQM4</accession>
<sequence length="33" mass="3946">MNFGRLLETEFVTALKLQEKTKVTQQRGLMMRF</sequence>
<evidence type="ECO:0000313" key="2">
    <source>
        <dbReference type="Proteomes" id="UP000253506"/>
    </source>
</evidence>
<dbReference type="EMBL" id="QPJQ01000037">
    <property type="protein sequence ID" value="RCW95823.1"/>
    <property type="molecule type" value="Genomic_DNA"/>
</dbReference>
<gene>
    <name evidence="1" type="ORF">DFP77_13741</name>
</gene>
<comment type="caution">
    <text evidence="1">The sequence shown here is derived from an EMBL/GenBank/DDBJ whole genome shotgun (WGS) entry which is preliminary data.</text>
</comment>
<organism evidence="1 2">
    <name type="scientific">Marinomonas foliarum</name>
    <dbReference type="NCBI Taxonomy" id="491950"/>
    <lineage>
        <taxon>Bacteria</taxon>
        <taxon>Pseudomonadati</taxon>
        <taxon>Pseudomonadota</taxon>
        <taxon>Gammaproteobacteria</taxon>
        <taxon>Oceanospirillales</taxon>
        <taxon>Oceanospirillaceae</taxon>
        <taxon>Marinomonas</taxon>
    </lineage>
</organism>
<evidence type="ECO:0000313" key="1">
    <source>
        <dbReference type="EMBL" id="RCW95823.1"/>
    </source>
</evidence>
<protein>
    <submittedName>
        <fullName evidence="1">Uncharacterized protein</fullName>
    </submittedName>
</protein>
<proteinExistence type="predicted"/>
<name>A0A368ZQM4_9GAMM</name>
<dbReference type="AlphaFoldDB" id="A0A368ZQM4"/>
<dbReference type="Proteomes" id="UP000253506">
    <property type="component" value="Unassembled WGS sequence"/>
</dbReference>